<sequence length="43" mass="4817">MVEGENGNDRSGGGGRKRRQWWKAKTAEVDRLVEGENGNNDGW</sequence>
<organism evidence="2">
    <name type="scientific">Cucumis melo</name>
    <name type="common">Muskmelon</name>
    <dbReference type="NCBI Taxonomy" id="3656"/>
    <lineage>
        <taxon>Eukaryota</taxon>
        <taxon>Viridiplantae</taxon>
        <taxon>Streptophyta</taxon>
        <taxon>Embryophyta</taxon>
        <taxon>Tracheophyta</taxon>
        <taxon>Spermatophyta</taxon>
        <taxon>Magnoliopsida</taxon>
        <taxon>eudicotyledons</taxon>
        <taxon>Gunneridae</taxon>
        <taxon>Pentapetalae</taxon>
        <taxon>rosids</taxon>
        <taxon>fabids</taxon>
        <taxon>Cucurbitales</taxon>
        <taxon>Cucurbitaceae</taxon>
        <taxon>Benincaseae</taxon>
        <taxon>Cucumis</taxon>
    </lineage>
</organism>
<feature type="region of interest" description="Disordered" evidence="1">
    <location>
        <begin position="1"/>
        <end position="23"/>
    </location>
</feature>
<reference evidence="2" key="1">
    <citation type="submission" date="2023-03" db="UniProtKB">
        <authorList>
            <consortium name="EnsemblPlants"/>
        </authorList>
    </citation>
    <scope>IDENTIFICATION</scope>
</reference>
<dbReference type="EnsemblPlants" id="MELO3C014096.2.1">
    <property type="protein sequence ID" value="MELO3C014096.2.1"/>
    <property type="gene ID" value="MELO3C014096.2"/>
</dbReference>
<proteinExistence type="predicted"/>
<dbReference type="AlphaFoldDB" id="A0A9I9D776"/>
<evidence type="ECO:0000256" key="1">
    <source>
        <dbReference type="SAM" id="MobiDB-lite"/>
    </source>
</evidence>
<evidence type="ECO:0000313" key="2">
    <source>
        <dbReference type="EnsemblPlants" id="MELO3C014096.2.1"/>
    </source>
</evidence>
<dbReference type="Gramene" id="MELO3C014096.2.1">
    <property type="protein sequence ID" value="MELO3C014096.2.1"/>
    <property type="gene ID" value="MELO3C014096.2"/>
</dbReference>
<name>A0A9I9D776_CUCME</name>
<accession>A0A9I9D776</accession>
<protein>
    <submittedName>
        <fullName evidence="2">Uncharacterized protein</fullName>
    </submittedName>
</protein>